<dbReference type="EMBL" id="CADCVP010000225">
    <property type="protein sequence ID" value="CAA9504502.1"/>
    <property type="molecule type" value="Genomic_DNA"/>
</dbReference>
<name>A0A6J4ST15_9ACTN</name>
<gene>
    <name evidence="1" type="ORF">AVDCRST_MAG69-2101</name>
</gene>
<protein>
    <recommendedName>
        <fullName evidence="2">Gfo/Idh/MocA family oxidoreductase</fullName>
    </recommendedName>
</protein>
<dbReference type="Gene3D" id="3.30.360.10">
    <property type="entry name" value="Dihydrodipicolinate Reductase, domain 2"/>
    <property type="match status" value="1"/>
</dbReference>
<reference evidence="1" key="1">
    <citation type="submission" date="2020-02" db="EMBL/GenBank/DDBJ databases">
        <authorList>
            <person name="Meier V. D."/>
        </authorList>
    </citation>
    <scope>NUCLEOTIDE SEQUENCE</scope>
    <source>
        <strain evidence="1">AVDCRST_MAG69</strain>
    </source>
</reference>
<dbReference type="SUPFAM" id="SSF55347">
    <property type="entry name" value="Glyceraldehyde-3-phosphate dehydrogenase-like, C-terminal domain"/>
    <property type="match status" value="1"/>
</dbReference>
<organism evidence="1">
    <name type="scientific">uncultured Solirubrobacteraceae bacterium</name>
    <dbReference type="NCBI Taxonomy" id="1162706"/>
    <lineage>
        <taxon>Bacteria</taxon>
        <taxon>Bacillati</taxon>
        <taxon>Actinomycetota</taxon>
        <taxon>Thermoleophilia</taxon>
        <taxon>Solirubrobacterales</taxon>
        <taxon>Solirubrobacteraceae</taxon>
        <taxon>environmental samples</taxon>
    </lineage>
</organism>
<evidence type="ECO:0000313" key="1">
    <source>
        <dbReference type="EMBL" id="CAA9504502.1"/>
    </source>
</evidence>
<proteinExistence type="predicted"/>
<sequence length="136" mass="14279">SGIRLVAGEPDDLVGGQVVGGGGVDVLFAGTLSMPGDVLAHFDCGMVTSFRDEFEVVGADATLFLDDPWHSRHPVIEVRDGDGGSERIEVEFADPYACELEELVALASGSRPARFGREDAVAQARAIEQLYAAAGS</sequence>
<feature type="non-terminal residue" evidence="1">
    <location>
        <position position="1"/>
    </location>
</feature>
<accession>A0A6J4ST15</accession>
<dbReference type="AlphaFoldDB" id="A0A6J4ST15"/>
<evidence type="ECO:0008006" key="2">
    <source>
        <dbReference type="Google" id="ProtNLM"/>
    </source>
</evidence>